<feature type="compositionally biased region" description="Low complexity" evidence="12">
    <location>
        <begin position="161"/>
        <end position="174"/>
    </location>
</feature>
<dbReference type="SUPFAM" id="SSF51230">
    <property type="entry name" value="Single hybrid motif"/>
    <property type="match status" value="1"/>
</dbReference>
<dbReference type="AlphaFoldDB" id="A0A5S9F701"/>
<dbReference type="InterPro" id="IPR050537">
    <property type="entry name" value="2-oxoacid_dehydrogenase"/>
</dbReference>
<dbReference type="PANTHER" id="PTHR43416">
    <property type="entry name" value="DIHYDROLIPOYLLYSINE-RESIDUE SUCCINYLTRANSFERASE COMPONENT OF 2-OXOGLUTARATE DEHYDROGENASE COMPLEX, MITOCHONDRIAL-RELATED"/>
    <property type="match status" value="1"/>
</dbReference>
<dbReference type="Gene3D" id="4.10.320.10">
    <property type="entry name" value="E3-binding domain"/>
    <property type="match status" value="1"/>
</dbReference>
<keyword evidence="8 11" id="KW-0450">Lipoyl</keyword>
<keyword evidence="16" id="KW-1185">Reference proteome</keyword>
<evidence type="ECO:0000256" key="8">
    <source>
        <dbReference type="ARBA" id="ARBA00022823"/>
    </source>
</evidence>
<name>A0A5S9F701_UABAM</name>
<comment type="cofactor">
    <cofactor evidence="11">
        <name>(R)-lipoate</name>
        <dbReference type="ChEBI" id="CHEBI:83088"/>
    </cofactor>
    <text evidence="11">Binds 1 lipoyl cofactor covalently.</text>
</comment>
<comment type="similarity">
    <text evidence="3 11">Belongs to the 2-oxoacid dehydrogenase family.</text>
</comment>
<keyword evidence="6 11" id="KW-0816">Tricarboxylic acid cycle</keyword>
<dbReference type="PROSITE" id="PS50968">
    <property type="entry name" value="BIOTINYL_LIPOYL"/>
    <property type="match status" value="1"/>
</dbReference>
<dbReference type="GO" id="GO:0005829">
    <property type="term" value="C:cytosol"/>
    <property type="evidence" value="ECO:0007669"/>
    <property type="project" value="TreeGrafter"/>
</dbReference>
<gene>
    <name evidence="15" type="ORF">UABAM_05129</name>
</gene>
<dbReference type="PROSITE" id="PS00189">
    <property type="entry name" value="LIPOYL"/>
    <property type="match status" value="1"/>
</dbReference>
<dbReference type="RefSeq" id="WP_151970786.1">
    <property type="nucleotide sequence ID" value="NZ_AP019860.1"/>
</dbReference>
<dbReference type="Gene3D" id="2.40.50.100">
    <property type="match status" value="1"/>
</dbReference>
<comment type="catalytic activity">
    <reaction evidence="10 11">
        <text>N(6)-[(R)-dihydrolipoyl]-L-lysyl-[protein] + succinyl-CoA = N(6)-[(R)-S(8)-succinyldihydrolipoyl]-L-lysyl-[protein] + CoA</text>
        <dbReference type="Rhea" id="RHEA:15213"/>
        <dbReference type="Rhea" id="RHEA-COMP:10475"/>
        <dbReference type="Rhea" id="RHEA-COMP:20092"/>
        <dbReference type="ChEBI" id="CHEBI:57287"/>
        <dbReference type="ChEBI" id="CHEBI:57292"/>
        <dbReference type="ChEBI" id="CHEBI:83100"/>
        <dbReference type="ChEBI" id="CHEBI:83120"/>
        <dbReference type="EC" id="2.3.1.61"/>
    </reaction>
</comment>
<evidence type="ECO:0000256" key="7">
    <source>
        <dbReference type="ARBA" id="ARBA00022679"/>
    </source>
</evidence>
<evidence type="ECO:0000256" key="4">
    <source>
        <dbReference type="ARBA" id="ARBA00012945"/>
    </source>
</evidence>
<dbReference type="Proteomes" id="UP000326354">
    <property type="component" value="Chromosome"/>
</dbReference>
<evidence type="ECO:0000256" key="9">
    <source>
        <dbReference type="ARBA" id="ARBA00023315"/>
    </source>
</evidence>
<evidence type="ECO:0000259" key="14">
    <source>
        <dbReference type="PROSITE" id="PS51826"/>
    </source>
</evidence>
<dbReference type="Pfam" id="PF00364">
    <property type="entry name" value="Biotin_lipoyl"/>
    <property type="match status" value="1"/>
</dbReference>
<dbReference type="NCBIfam" id="TIGR01347">
    <property type="entry name" value="sucB"/>
    <property type="match status" value="1"/>
</dbReference>
<dbReference type="SUPFAM" id="SSF47005">
    <property type="entry name" value="Peripheral subunit-binding domain of 2-oxo acid dehydrogenase complex"/>
    <property type="match status" value="1"/>
</dbReference>
<dbReference type="Gene3D" id="3.30.559.10">
    <property type="entry name" value="Chloramphenicol acetyltransferase-like domain"/>
    <property type="match status" value="1"/>
</dbReference>
<dbReference type="InterPro" id="IPR023213">
    <property type="entry name" value="CAT-like_dom_sf"/>
</dbReference>
<evidence type="ECO:0000256" key="10">
    <source>
        <dbReference type="ARBA" id="ARBA00052761"/>
    </source>
</evidence>
<feature type="domain" description="Lipoyl-binding" evidence="13">
    <location>
        <begin position="2"/>
        <end position="76"/>
    </location>
</feature>
<dbReference type="OrthoDB" id="9805770at2"/>
<evidence type="ECO:0000256" key="6">
    <source>
        <dbReference type="ARBA" id="ARBA00022532"/>
    </source>
</evidence>
<evidence type="ECO:0000256" key="5">
    <source>
        <dbReference type="ARBA" id="ARBA00019511"/>
    </source>
</evidence>
<sequence length="406" mass="44266">MKVEVKVPAVGESITEVTIYKWLKQSGDFVDADEIICEVETDKATLELTSEKSGELTCKVEEGATCSIGDIIAVVDTEKQGKKAAAPASDDKKDETASASEKHTNKVVAHPSPAAKKILDEKGVAAADVKGTGKDGRITKEDALMATQKVVTNIQKPKPESQPQPTSTTTQSTERGTRREKMTTLRKTIAKKLLAAKHETAMLTTFNEVDMTNVIAARKQYKEIFKEKYGVGLGFMSFFTKAAAIAMKEFPAVNASIDGEYIVYHDYVDMGVAVSTPKGLVVPVVRNLESLGFHEVESEIIRLAKKARDGKISIAEMTGGTFTVTNGGVFGSMMSTPLINYPQAAILGMHNIVERPMGVDGQIVLRPCMYIALSYDHRIIDGRESVGFLRTVKELIENPIRMMLEV</sequence>
<reference evidence="15 16" key="1">
    <citation type="submission" date="2019-08" db="EMBL/GenBank/DDBJ databases">
        <title>Complete genome sequence of Candidatus Uab amorphum.</title>
        <authorList>
            <person name="Shiratori T."/>
            <person name="Suzuki S."/>
            <person name="Kakizawa Y."/>
            <person name="Ishida K."/>
        </authorList>
    </citation>
    <scope>NUCLEOTIDE SEQUENCE [LARGE SCALE GENOMIC DNA]</scope>
    <source>
        <strain evidence="15 16">SRT547</strain>
    </source>
</reference>
<proteinExistence type="inferred from homology"/>
<dbReference type="CDD" id="cd06849">
    <property type="entry name" value="lipoyl_domain"/>
    <property type="match status" value="1"/>
</dbReference>
<feature type="domain" description="Peripheral subunit-binding (PSBD)" evidence="14">
    <location>
        <begin position="110"/>
        <end position="147"/>
    </location>
</feature>
<dbReference type="NCBIfam" id="NF004309">
    <property type="entry name" value="PRK05704.1"/>
    <property type="match status" value="1"/>
</dbReference>
<evidence type="ECO:0000256" key="12">
    <source>
        <dbReference type="SAM" id="MobiDB-lite"/>
    </source>
</evidence>
<feature type="region of interest" description="Disordered" evidence="12">
    <location>
        <begin position="83"/>
        <end position="108"/>
    </location>
</feature>
<comment type="pathway">
    <text evidence="2 11">Amino-acid degradation; L-lysine degradation via saccharopine pathway; glutaryl-CoA from L-lysine: step 6/6.</text>
</comment>
<protein>
    <recommendedName>
        <fullName evidence="5 11">Dihydrolipoyllysine-residue succinyltransferase component of 2-oxoglutarate dehydrogenase complex</fullName>
        <ecNumber evidence="4 11">2.3.1.61</ecNumber>
    </recommendedName>
    <alternativeName>
        <fullName evidence="11">2-oxoglutarate dehydrogenase complex component E2</fullName>
    </alternativeName>
</protein>
<dbReference type="GO" id="GO:0004149">
    <property type="term" value="F:dihydrolipoyllysine-residue succinyltransferase activity"/>
    <property type="evidence" value="ECO:0007669"/>
    <property type="project" value="UniProtKB-UniRule"/>
</dbReference>
<dbReference type="Pfam" id="PF00198">
    <property type="entry name" value="2-oxoacid_dh"/>
    <property type="match status" value="1"/>
</dbReference>
<evidence type="ECO:0000256" key="3">
    <source>
        <dbReference type="ARBA" id="ARBA00007317"/>
    </source>
</evidence>
<dbReference type="UniPathway" id="UPA00868">
    <property type="reaction ID" value="UER00840"/>
</dbReference>
<evidence type="ECO:0000256" key="1">
    <source>
        <dbReference type="ARBA" id="ARBA00004052"/>
    </source>
</evidence>
<feature type="region of interest" description="Disordered" evidence="12">
    <location>
        <begin position="153"/>
        <end position="181"/>
    </location>
</feature>
<dbReference type="FunFam" id="3.30.559.10:FF:000007">
    <property type="entry name" value="Dihydrolipoamide acetyltransferase component of pyruvate dehydrogenase complex"/>
    <property type="match status" value="1"/>
</dbReference>
<dbReference type="InterPro" id="IPR003016">
    <property type="entry name" value="2-oxoA_DH_lipoyl-BS"/>
</dbReference>
<dbReference type="InterPro" id="IPR000089">
    <property type="entry name" value="Biotin_lipoyl"/>
</dbReference>
<evidence type="ECO:0000259" key="13">
    <source>
        <dbReference type="PROSITE" id="PS50968"/>
    </source>
</evidence>
<dbReference type="KEGG" id="uam:UABAM_05129"/>
<dbReference type="EMBL" id="AP019860">
    <property type="protein sequence ID" value="BBM86742.1"/>
    <property type="molecule type" value="Genomic_DNA"/>
</dbReference>
<dbReference type="EC" id="2.3.1.61" evidence="4 11"/>
<evidence type="ECO:0000313" key="16">
    <source>
        <dbReference type="Proteomes" id="UP000326354"/>
    </source>
</evidence>
<dbReference type="SUPFAM" id="SSF52777">
    <property type="entry name" value="CoA-dependent acyltransferases"/>
    <property type="match status" value="1"/>
</dbReference>
<keyword evidence="7 11" id="KW-0808">Transferase</keyword>
<dbReference type="GO" id="GO:0033512">
    <property type="term" value="P:L-lysine catabolic process to acetyl-CoA via saccharopine"/>
    <property type="evidence" value="ECO:0007669"/>
    <property type="project" value="UniProtKB-UniRule"/>
</dbReference>
<dbReference type="InterPro" id="IPR006255">
    <property type="entry name" value="SucB"/>
</dbReference>
<keyword evidence="9 11" id="KW-0012">Acyltransferase</keyword>
<dbReference type="InterPro" id="IPR004167">
    <property type="entry name" value="PSBD"/>
</dbReference>
<evidence type="ECO:0000256" key="11">
    <source>
        <dbReference type="RuleBase" id="RU361138"/>
    </source>
</evidence>
<dbReference type="GO" id="GO:0006099">
    <property type="term" value="P:tricarboxylic acid cycle"/>
    <property type="evidence" value="ECO:0007669"/>
    <property type="project" value="UniProtKB-UniRule"/>
</dbReference>
<accession>A0A5S9F701</accession>
<feature type="compositionally biased region" description="Basic and acidic residues" evidence="12">
    <location>
        <begin position="89"/>
        <end position="104"/>
    </location>
</feature>
<dbReference type="GO" id="GO:0045252">
    <property type="term" value="C:oxoglutarate dehydrogenase complex"/>
    <property type="evidence" value="ECO:0007669"/>
    <property type="project" value="UniProtKB-UniRule"/>
</dbReference>
<evidence type="ECO:0000256" key="2">
    <source>
        <dbReference type="ARBA" id="ARBA00005145"/>
    </source>
</evidence>
<dbReference type="InterPro" id="IPR001078">
    <property type="entry name" value="2-oxoacid_DH_actylTfrase"/>
</dbReference>
<dbReference type="InterPro" id="IPR011053">
    <property type="entry name" value="Single_hybrid_motif"/>
</dbReference>
<organism evidence="15 16">
    <name type="scientific">Uabimicrobium amorphum</name>
    <dbReference type="NCBI Taxonomy" id="2596890"/>
    <lineage>
        <taxon>Bacteria</taxon>
        <taxon>Pseudomonadati</taxon>
        <taxon>Planctomycetota</taxon>
        <taxon>Candidatus Uabimicrobiia</taxon>
        <taxon>Candidatus Uabimicrobiales</taxon>
        <taxon>Candidatus Uabimicrobiaceae</taxon>
        <taxon>Candidatus Uabimicrobium</taxon>
    </lineage>
</organism>
<dbReference type="PANTHER" id="PTHR43416:SF5">
    <property type="entry name" value="DIHYDROLIPOYLLYSINE-RESIDUE SUCCINYLTRANSFERASE COMPONENT OF 2-OXOGLUTARATE DEHYDROGENASE COMPLEX, MITOCHONDRIAL"/>
    <property type="match status" value="1"/>
</dbReference>
<dbReference type="PROSITE" id="PS51826">
    <property type="entry name" value="PSBD"/>
    <property type="match status" value="1"/>
</dbReference>
<dbReference type="InterPro" id="IPR036625">
    <property type="entry name" value="E3-bd_dom_sf"/>
</dbReference>
<evidence type="ECO:0000313" key="15">
    <source>
        <dbReference type="EMBL" id="BBM86742.1"/>
    </source>
</evidence>
<dbReference type="Pfam" id="PF02817">
    <property type="entry name" value="E3_binding"/>
    <property type="match status" value="1"/>
</dbReference>
<comment type="function">
    <text evidence="1 11">E2 component of the 2-oxoglutarate dehydrogenase (OGDH) complex which catalyzes the second step in the conversion of 2-oxoglutarate to succinyl-CoA and CO(2).</text>
</comment>